<name>A0AAV1LID1_9NEOP</name>
<evidence type="ECO:0008006" key="7">
    <source>
        <dbReference type="Google" id="ProtNLM"/>
    </source>
</evidence>
<dbReference type="InterPro" id="IPR006578">
    <property type="entry name" value="MADF-dom"/>
</dbReference>
<dbReference type="InterPro" id="IPR039353">
    <property type="entry name" value="TF_Adf1"/>
</dbReference>
<dbReference type="EMBL" id="CAVLGL010000091">
    <property type="protein sequence ID" value="CAK1594876.1"/>
    <property type="molecule type" value="Genomic_DNA"/>
</dbReference>
<dbReference type="PANTHER" id="PTHR12243:SF67">
    <property type="entry name" value="COREPRESSOR OF PANGOLIN, ISOFORM A-RELATED"/>
    <property type="match status" value="1"/>
</dbReference>
<dbReference type="InterPro" id="IPR004210">
    <property type="entry name" value="BESS_motif"/>
</dbReference>
<dbReference type="Proteomes" id="UP001314205">
    <property type="component" value="Unassembled WGS sequence"/>
</dbReference>
<evidence type="ECO:0000259" key="4">
    <source>
        <dbReference type="PROSITE" id="PS51031"/>
    </source>
</evidence>
<evidence type="ECO:0000259" key="3">
    <source>
        <dbReference type="PROSITE" id="PS51029"/>
    </source>
</evidence>
<proteinExistence type="predicted"/>
<feature type="domain" description="MADF" evidence="3">
    <location>
        <begin position="7"/>
        <end position="98"/>
    </location>
</feature>
<dbReference type="AlphaFoldDB" id="A0AAV1LID1"/>
<evidence type="ECO:0000256" key="2">
    <source>
        <dbReference type="SAM" id="MobiDB-lite"/>
    </source>
</evidence>
<comment type="caution">
    <text evidence="5">The sequence shown here is derived from an EMBL/GenBank/DDBJ whole genome shotgun (WGS) entry which is preliminary data.</text>
</comment>
<accession>A0AAV1LID1</accession>
<gene>
    <name evidence="5" type="ORF">PARMNEM_LOCUS14446</name>
</gene>
<dbReference type="PROSITE" id="PS51031">
    <property type="entry name" value="BESS"/>
    <property type="match status" value="1"/>
</dbReference>
<keyword evidence="6" id="KW-1185">Reference proteome</keyword>
<feature type="region of interest" description="Disordered" evidence="2">
    <location>
        <begin position="110"/>
        <end position="155"/>
    </location>
</feature>
<reference evidence="5 6" key="1">
    <citation type="submission" date="2023-11" db="EMBL/GenBank/DDBJ databases">
        <authorList>
            <person name="Hedman E."/>
            <person name="Englund M."/>
            <person name="Stromberg M."/>
            <person name="Nyberg Akerstrom W."/>
            <person name="Nylinder S."/>
            <person name="Jareborg N."/>
            <person name="Kallberg Y."/>
            <person name="Kronander E."/>
        </authorList>
    </citation>
    <scope>NUCLEOTIDE SEQUENCE [LARGE SCALE GENOMIC DNA]</scope>
</reference>
<dbReference type="PANTHER" id="PTHR12243">
    <property type="entry name" value="MADF DOMAIN TRANSCRIPTION FACTOR"/>
    <property type="match status" value="1"/>
</dbReference>
<feature type="domain" description="BESS" evidence="4">
    <location>
        <begin position="200"/>
        <end position="239"/>
    </location>
</feature>
<evidence type="ECO:0000313" key="5">
    <source>
        <dbReference type="EMBL" id="CAK1594876.1"/>
    </source>
</evidence>
<keyword evidence="1" id="KW-0539">Nucleus</keyword>
<organism evidence="5 6">
    <name type="scientific">Parnassius mnemosyne</name>
    <name type="common">clouded apollo</name>
    <dbReference type="NCBI Taxonomy" id="213953"/>
    <lineage>
        <taxon>Eukaryota</taxon>
        <taxon>Metazoa</taxon>
        <taxon>Ecdysozoa</taxon>
        <taxon>Arthropoda</taxon>
        <taxon>Hexapoda</taxon>
        <taxon>Insecta</taxon>
        <taxon>Pterygota</taxon>
        <taxon>Neoptera</taxon>
        <taxon>Endopterygota</taxon>
        <taxon>Lepidoptera</taxon>
        <taxon>Glossata</taxon>
        <taxon>Ditrysia</taxon>
        <taxon>Papilionoidea</taxon>
        <taxon>Papilionidae</taxon>
        <taxon>Parnassiinae</taxon>
        <taxon>Parnassini</taxon>
        <taxon>Parnassius</taxon>
        <taxon>Driopa</taxon>
    </lineage>
</organism>
<dbReference type="GO" id="GO:0003677">
    <property type="term" value="F:DNA binding"/>
    <property type="evidence" value="ECO:0007669"/>
    <property type="project" value="InterPro"/>
</dbReference>
<evidence type="ECO:0000313" key="6">
    <source>
        <dbReference type="Proteomes" id="UP001314205"/>
    </source>
</evidence>
<sequence length="254" mass="29800">MDVDNEVLIALVFDKQPLWDKRNKFHSNRHITDKCWKEISLEMKLDENKIRKRWKYLRDQFAVELRKIPPSRSGDEAITDCPKWPYFKSLLFLRQVVKARATTGSLTCRRSLSGSADQDGEIEDTQSTNDNDFSPLPSPRNTEDGNETDQPTVSPAMLTFQTASKRPKKSLDHKILDIERQKLIFLQEKEKSRQNRRDADNEHLLFFKSLLPHIDKIPQHMLLSFRNRIQSVVDEFAYRSLHYDNPSSMKNDSH</sequence>
<protein>
    <recommendedName>
        <fullName evidence="7">Transcription factor Adf-1</fullName>
    </recommendedName>
</protein>
<comment type="subcellular location">
    <subcellularLocation>
        <location evidence="1">Nucleus</location>
    </subcellularLocation>
</comment>
<dbReference type="PROSITE" id="PS51029">
    <property type="entry name" value="MADF"/>
    <property type="match status" value="1"/>
</dbReference>
<dbReference type="GO" id="GO:0005634">
    <property type="term" value="C:nucleus"/>
    <property type="evidence" value="ECO:0007669"/>
    <property type="project" value="UniProtKB-SubCell"/>
</dbReference>
<dbReference type="SMART" id="SM00595">
    <property type="entry name" value="MADF"/>
    <property type="match status" value="1"/>
</dbReference>
<evidence type="ECO:0000256" key="1">
    <source>
        <dbReference type="PROSITE-ProRule" id="PRU00371"/>
    </source>
</evidence>
<dbReference type="Pfam" id="PF10545">
    <property type="entry name" value="MADF_DNA_bdg"/>
    <property type="match status" value="1"/>
</dbReference>